<evidence type="ECO:0000313" key="1">
    <source>
        <dbReference type="EMBL" id="CCI43977.1"/>
    </source>
</evidence>
<dbReference type="OrthoDB" id="1884855at2759"/>
<name>A0A024GCC6_9STRA</name>
<dbReference type="InParanoid" id="A0A024GCC6"/>
<dbReference type="GO" id="GO:0000278">
    <property type="term" value="P:mitotic cell cycle"/>
    <property type="evidence" value="ECO:0007669"/>
    <property type="project" value="InterPro"/>
</dbReference>
<dbReference type="EMBL" id="CAIX01000059">
    <property type="protein sequence ID" value="CCI43977.1"/>
    <property type="molecule type" value="Genomic_DNA"/>
</dbReference>
<gene>
    <name evidence="1" type="ORF">BN9_047610</name>
</gene>
<sequence length="251" mass="29121">MAQTDAICPFLPAFLKDVNEKLVLNLGITRGEIENALHQKLQSCGDKKKQATQLNVVSKCAALYMEQVEYVFHKNFAKLERYTRRNIVHFPKELQDDIEHLCKATDSNAIPPIEKKRSQFERDKNEQTLKHEIALLHQKLSVLKAKKLAIESETHKIKSNVTMMQEFESKAAQIAELRKSADANLLSERVESLHRCIHDLHRLRGHLEKDMKPSASQNDRKRARYEELRRNFLKNKGQSNAMDIKELNKKL</sequence>
<organism evidence="1 2">
    <name type="scientific">Albugo candida</name>
    <dbReference type="NCBI Taxonomy" id="65357"/>
    <lineage>
        <taxon>Eukaryota</taxon>
        <taxon>Sar</taxon>
        <taxon>Stramenopiles</taxon>
        <taxon>Oomycota</taxon>
        <taxon>Peronosporomycetes</taxon>
        <taxon>Albuginales</taxon>
        <taxon>Albuginaceae</taxon>
        <taxon>Albugo</taxon>
    </lineage>
</organism>
<keyword evidence="2" id="KW-1185">Reference proteome</keyword>
<dbReference type="Proteomes" id="UP000053237">
    <property type="component" value="Unassembled WGS sequence"/>
</dbReference>
<dbReference type="Pfam" id="PF05859">
    <property type="entry name" value="Mis12"/>
    <property type="match status" value="1"/>
</dbReference>
<comment type="caution">
    <text evidence="1">The sequence shown here is derived from an EMBL/GenBank/DDBJ whole genome shotgun (WGS) entry which is preliminary data.</text>
</comment>
<dbReference type="GO" id="GO:0005634">
    <property type="term" value="C:nucleus"/>
    <property type="evidence" value="ECO:0007669"/>
    <property type="project" value="InterPro"/>
</dbReference>
<reference evidence="1 2" key="1">
    <citation type="submission" date="2012-05" db="EMBL/GenBank/DDBJ databases">
        <title>Recombination and specialization in a pathogen metapopulation.</title>
        <authorList>
            <person name="Gardiner A."/>
            <person name="Kemen E."/>
            <person name="Schultz-Larsen T."/>
            <person name="MacLean D."/>
            <person name="Van Oosterhout C."/>
            <person name="Jones J.D.G."/>
        </authorList>
    </citation>
    <scope>NUCLEOTIDE SEQUENCE [LARGE SCALE GENOMIC DNA]</scope>
    <source>
        <strain evidence="1 2">Ac Nc2</strain>
    </source>
</reference>
<accession>A0A024GCC6</accession>
<dbReference type="AlphaFoldDB" id="A0A024GCC6"/>
<evidence type="ECO:0000313" key="2">
    <source>
        <dbReference type="Proteomes" id="UP000053237"/>
    </source>
</evidence>
<dbReference type="InterPro" id="IPR008685">
    <property type="entry name" value="Centromere_Mis12"/>
</dbReference>
<protein>
    <submittedName>
        <fullName evidence="1">Uncharacterized protein</fullName>
    </submittedName>
</protein>
<dbReference type="GO" id="GO:0000775">
    <property type="term" value="C:chromosome, centromeric region"/>
    <property type="evidence" value="ECO:0007669"/>
    <property type="project" value="InterPro"/>
</dbReference>
<proteinExistence type="predicted"/>